<sequence length="400" mass="44140">MSKTSYSEREVESPYMDVAPQRACPFSPPAEFIDASKNAPIVPWNFHAGHRGWLVTGNIAAKQILADKRFSVRVDLANTPGAQTLRHFDAPGLFHMKDDPDHSRLRKAVNREFAPARIRAFEPTMEAIAEERLEWLLASGSGSDFITSVSIPYSIGVVCSYLEIPESVSSLLVQHAAVAFRKQEKDDKRIAALQQVYEVLSGLVSERYQLPTGDMISRLLKDESIKAEEVVGIVAQVLIAGFTVPAAMFGFAMYAIMERPNGITELIGKGKTEATVNELFRYVSFEAQPRIRVATEDVEVCGITIQEGQLVAIAIDVANRDSSIYQDPDCLLPERSVKSHLAFSWGPHQCLGRSLAVSELTVLLNSITNKVPAIRIAEGTTPIVTDDGIVRAIVRMQVEW</sequence>
<evidence type="ECO:0000256" key="4">
    <source>
        <dbReference type="ARBA" id="ARBA00023002"/>
    </source>
</evidence>
<dbReference type="InterPro" id="IPR002397">
    <property type="entry name" value="Cyt_P450_B"/>
</dbReference>
<dbReference type="GO" id="GO:0004497">
    <property type="term" value="F:monooxygenase activity"/>
    <property type="evidence" value="ECO:0007669"/>
    <property type="project" value="UniProtKB-KW"/>
</dbReference>
<dbReference type="PANTHER" id="PTHR46696:SF1">
    <property type="entry name" value="CYTOCHROME P450 YJIB-RELATED"/>
    <property type="match status" value="1"/>
</dbReference>
<dbReference type="Pfam" id="PF00067">
    <property type="entry name" value="p450"/>
    <property type="match status" value="1"/>
</dbReference>
<evidence type="ECO:0000256" key="2">
    <source>
        <dbReference type="ARBA" id="ARBA00022617"/>
    </source>
</evidence>
<keyword evidence="6 7" id="KW-0503">Monooxygenase</keyword>
<dbReference type="AlphaFoldDB" id="A0A7H0SMN0"/>
<organism evidence="8 9">
    <name type="scientific">Corynebacterium poyangense</name>
    <dbReference type="NCBI Taxonomy" id="2684405"/>
    <lineage>
        <taxon>Bacteria</taxon>
        <taxon>Bacillati</taxon>
        <taxon>Actinomycetota</taxon>
        <taxon>Actinomycetes</taxon>
        <taxon>Mycobacteriales</taxon>
        <taxon>Corynebacteriaceae</taxon>
        <taxon>Corynebacterium</taxon>
    </lineage>
</organism>
<reference evidence="8 9" key="1">
    <citation type="submission" date="2019-12" db="EMBL/GenBank/DDBJ databases">
        <title>Corynebacterium sp. nov., isolated from feces of the Anser Albifrons in China.</title>
        <authorList>
            <person name="Liu Q."/>
        </authorList>
    </citation>
    <scope>NUCLEOTIDE SEQUENCE [LARGE SCALE GENOMIC DNA]</scope>
    <source>
        <strain evidence="8 9">4H37-19</strain>
    </source>
</reference>
<proteinExistence type="inferred from homology"/>
<keyword evidence="9" id="KW-1185">Reference proteome</keyword>
<dbReference type="InterPro" id="IPR036396">
    <property type="entry name" value="Cyt_P450_sf"/>
</dbReference>
<evidence type="ECO:0000256" key="5">
    <source>
        <dbReference type="ARBA" id="ARBA00023004"/>
    </source>
</evidence>
<keyword evidence="4 7" id="KW-0560">Oxidoreductase</keyword>
<evidence type="ECO:0000256" key="7">
    <source>
        <dbReference type="RuleBase" id="RU000461"/>
    </source>
</evidence>
<protein>
    <submittedName>
        <fullName evidence="8">Cytochrome P450</fullName>
    </submittedName>
</protein>
<accession>A0A7H0SMN0</accession>
<dbReference type="Proteomes" id="UP000516320">
    <property type="component" value="Chromosome"/>
</dbReference>
<dbReference type="GO" id="GO:0020037">
    <property type="term" value="F:heme binding"/>
    <property type="evidence" value="ECO:0007669"/>
    <property type="project" value="InterPro"/>
</dbReference>
<evidence type="ECO:0000256" key="3">
    <source>
        <dbReference type="ARBA" id="ARBA00022723"/>
    </source>
</evidence>
<keyword evidence="5 7" id="KW-0408">Iron</keyword>
<evidence type="ECO:0000313" key="9">
    <source>
        <dbReference type="Proteomes" id="UP000516320"/>
    </source>
</evidence>
<dbReference type="EMBL" id="CP046884">
    <property type="protein sequence ID" value="QNQ89805.1"/>
    <property type="molecule type" value="Genomic_DNA"/>
</dbReference>
<name>A0A7H0SMN0_9CORY</name>
<dbReference type="Gene3D" id="1.10.630.10">
    <property type="entry name" value="Cytochrome P450"/>
    <property type="match status" value="1"/>
</dbReference>
<comment type="similarity">
    <text evidence="1 7">Belongs to the cytochrome P450 family.</text>
</comment>
<dbReference type="SUPFAM" id="SSF48264">
    <property type="entry name" value="Cytochrome P450"/>
    <property type="match status" value="1"/>
</dbReference>
<keyword evidence="2 7" id="KW-0349">Heme</keyword>
<dbReference type="PANTHER" id="PTHR46696">
    <property type="entry name" value="P450, PUTATIVE (EUROFUNG)-RELATED"/>
    <property type="match status" value="1"/>
</dbReference>
<keyword evidence="3 7" id="KW-0479">Metal-binding</keyword>
<dbReference type="GO" id="GO:0016705">
    <property type="term" value="F:oxidoreductase activity, acting on paired donors, with incorporation or reduction of molecular oxygen"/>
    <property type="evidence" value="ECO:0007669"/>
    <property type="project" value="InterPro"/>
</dbReference>
<gene>
    <name evidence="8" type="ORF">GP475_03430</name>
</gene>
<dbReference type="PRINTS" id="PR00359">
    <property type="entry name" value="BP450"/>
</dbReference>
<dbReference type="InterPro" id="IPR017972">
    <property type="entry name" value="Cyt_P450_CS"/>
</dbReference>
<evidence type="ECO:0000256" key="6">
    <source>
        <dbReference type="ARBA" id="ARBA00023033"/>
    </source>
</evidence>
<dbReference type="InterPro" id="IPR001128">
    <property type="entry name" value="Cyt_P450"/>
</dbReference>
<evidence type="ECO:0000256" key="1">
    <source>
        <dbReference type="ARBA" id="ARBA00010617"/>
    </source>
</evidence>
<dbReference type="PROSITE" id="PS00086">
    <property type="entry name" value="CYTOCHROME_P450"/>
    <property type="match status" value="1"/>
</dbReference>
<dbReference type="GO" id="GO:0005506">
    <property type="term" value="F:iron ion binding"/>
    <property type="evidence" value="ECO:0007669"/>
    <property type="project" value="InterPro"/>
</dbReference>
<evidence type="ECO:0000313" key="8">
    <source>
        <dbReference type="EMBL" id="QNQ89805.1"/>
    </source>
</evidence>
<dbReference type="KEGG" id="cpoy:GP475_03430"/>
<dbReference type="RefSeq" id="WP_187975261.1">
    <property type="nucleotide sequence ID" value="NZ_CP046884.1"/>
</dbReference>